<dbReference type="Pfam" id="PF14280">
    <property type="entry name" value="DUF4365"/>
    <property type="match status" value="1"/>
</dbReference>
<organism evidence="3 4">
    <name type="scientific">Streptomyces avermitilis</name>
    <dbReference type="NCBI Taxonomy" id="33903"/>
    <lineage>
        <taxon>Bacteria</taxon>
        <taxon>Bacillati</taxon>
        <taxon>Actinomycetota</taxon>
        <taxon>Actinomycetes</taxon>
        <taxon>Kitasatosporales</taxon>
        <taxon>Streptomycetaceae</taxon>
        <taxon>Streptomyces</taxon>
    </lineage>
</organism>
<sequence length="298" mass="34180">MHRKPSARIASIGVTRTQLAVEAGLGWLFREQPTEDYGIDAHAEVVDAELVRGRLLALQIKSGSSWFREQGQGGWWFRPNAEHVQYWTNHSLPVAVVLYHPERDHCYWQLVNHNTLIETTRGGWKLLVPDTQVLDERARDALSRAAEGDPYTLRIRELQLARPWMRMLIEGKRLVIDIEEWVNKTSGRGTITLGVDNEDGNDPEQLASWTVFLGLSSYVEVVPKLFAWANVSLHAETYDDVEYDDYPYERDDWGALHPYMNPSGEVDFYRLELTLNELGRAFPLVDLFATEGTRQLTV</sequence>
<protein>
    <recommendedName>
        <fullName evidence="1">DUF4365 domain-containing protein</fullName>
    </recommendedName>
</protein>
<dbReference type="AlphaFoldDB" id="A0A4D4MUM2"/>
<evidence type="ECO:0000259" key="1">
    <source>
        <dbReference type="Pfam" id="PF14280"/>
    </source>
</evidence>
<dbReference type="EMBL" id="BJHX01000001">
    <property type="protein sequence ID" value="GDY63993.1"/>
    <property type="molecule type" value="Genomic_DNA"/>
</dbReference>
<accession>A0A4D4MUM2</accession>
<evidence type="ECO:0000313" key="2">
    <source>
        <dbReference type="EMBL" id="GDY63993.1"/>
    </source>
</evidence>
<dbReference type="Proteomes" id="UP000299211">
    <property type="component" value="Unassembled WGS sequence"/>
</dbReference>
<reference evidence="2 5" key="2">
    <citation type="submission" date="2019-04" db="EMBL/GenBank/DDBJ databases">
        <title>Draft genome sequences of Streptomyces avermitilis NBRC 14893.</title>
        <authorList>
            <person name="Komaki H."/>
            <person name="Tamura T."/>
            <person name="Hosoyama A."/>
        </authorList>
    </citation>
    <scope>NUCLEOTIDE SEQUENCE [LARGE SCALE GENOMIC DNA]</scope>
    <source>
        <strain evidence="2 5">NBRC 14893</strain>
    </source>
</reference>
<evidence type="ECO:0000313" key="3">
    <source>
        <dbReference type="EMBL" id="GDY75853.1"/>
    </source>
</evidence>
<dbReference type="EMBL" id="BJHY01000001">
    <property type="protein sequence ID" value="GDY75853.1"/>
    <property type="molecule type" value="Genomic_DNA"/>
</dbReference>
<evidence type="ECO:0000313" key="4">
    <source>
        <dbReference type="Proteomes" id="UP000299211"/>
    </source>
</evidence>
<feature type="domain" description="DUF4365" evidence="1">
    <location>
        <begin position="12"/>
        <end position="145"/>
    </location>
</feature>
<reference evidence="3 4" key="1">
    <citation type="submission" date="2019-04" db="EMBL/GenBank/DDBJ databases">
        <title>Draft genome sequences of Streptomyces avermitilis ATCC 31267.</title>
        <authorList>
            <person name="Komaki H."/>
            <person name="Tamura T."/>
            <person name="Hosoyama A."/>
        </authorList>
    </citation>
    <scope>NUCLEOTIDE SEQUENCE [LARGE SCALE GENOMIC DNA]</scope>
    <source>
        <strain evidence="3 4">ATCC 31267</strain>
    </source>
</reference>
<proteinExistence type="predicted"/>
<dbReference type="Proteomes" id="UP000302139">
    <property type="component" value="Unassembled WGS sequence"/>
</dbReference>
<dbReference type="InterPro" id="IPR025375">
    <property type="entry name" value="DUF4365"/>
</dbReference>
<name>A0A4D4MUM2_STRAX</name>
<comment type="caution">
    <text evidence="3">The sequence shown here is derived from an EMBL/GenBank/DDBJ whole genome shotgun (WGS) entry which is preliminary data.</text>
</comment>
<gene>
    <name evidence="2" type="ORF">SAV14893_033860</name>
    <name evidence="3" type="ORF">SAV31267_053380</name>
</gene>
<evidence type="ECO:0000313" key="5">
    <source>
        <dbReference type="Proteomes" id="UP000302139"/>
    </source>
</evidence>